<evidence type="ECO:0000313" key="9">
    <source>
        <dbReference type="Proteomes" id="UP000828390"/>
    </source>
</evidence>
<evidence type="ECO:0000256" key="6">
    <source>
        <dbReference type="SAM" id="Phobius"/>
    </source>
</evidence>
<feature type="region of interest" description="Disordered" evidence="5">
    <location>
        <begin position="112"/>
        <end position="144"/>
    </location>
</feature>
<name>A0A9D4GP22_DREPO</name>
<dbReference type="InterPro" id="IPR026966">
    <property type="entry name" value="Neurofascin/L1/NrCAM_C"/>
</dbReference>
<accession>A0A9D4GP22</accession>
<reference evidence="8" key="1">
    <citation type="journal article" date="2019" name="bioRxiv">
        <title>The Genome of the Zebra Mussel, Dreissena polymorpha: A Resource for Invasive Species Research.</title>
        <authorList>
            <person name="McCartney M.A."/>
            <person name="Auch B."/>
            <person name="Kono T."/>
            <person name="Mallez S."/>
            <person name="Zhang Y."/>
            <person name="Obille A."/>
            <person name="Becker A."/>
            <person name="Abrahante J.E."/>
            <person name="Garbe J."/>
            <person name="Badalamenti J.P."/>
            <person name="Herman A."/>
            <person name="Mangelson H."/>
            <person name="Liachko I."/>
            <person name="Sullivan S."/>
            <person name="Sone E.D."/>
            <person name="Koren S."/>
            <person name="Silverstein K.A.T."/>
            <person name="Beckman K.B."/>
            <person name="Gohl D.M."/>
        </authorList>
    </citation>
    <scope>NUCLEOTIDE SEQUENCE</scope>
    <source>
        <strain evidence="8">Duluth1</strain>
        <tissue evidence="8">Whole animal</tissue>
    </source>
</reference>
<keyword evidence="4 6" id="KW-0472">Membrane</keyword>
<sequence>MNISSLEPNTRYQMIVVASNDKVDQFSEMKHVTTQGGPGPIKTDVSIAQASWFIAMMVAIAVLILFFIIVCFIKRRRGEKYNVQEREKLRGADLENGDRDLMNEYQKIGELDPLAAGSPDSFDNDPDKLPGGSETDSMAEYGDVDPSKFNEDGSFIGQYGNQIKDEKGNHQSGTTTFV</sequence>
<dbReference type="GO" id="GO:0016020">
    <property type="term" value="C:membrane"/>
    <property type="evidence" value="ECO:0007669"/>
    <property type="project" value="UniProtKB-SubCell"/>
</dbReference>
<keyword evidence="9" id="KW-1185">Reference proteome</keyword>
<evidence type="ECO:0000256" key="2">
    <source>
        <dbReference type="ARBA" id="ARBA00022692"/>
    </source>
</evidence>
<evidence type="ECO:0000256" key="5">
    <source>
        <dbReference type="SAM" id="MobiDB-lite"/>
    </source>
</evidence>
<protein>
    <recommendedName>
        <fullName evidence="7">Neurofascin/L1/NrCAM C-terminal domain-containing protein</fullName>
    </recommendedName>
</protein>
<evidence type="ECO:0000256" key="3">
    <source>
        <dbReference type="ARBA" id="ARBA00022989"/>
    </source>
</evidence>
<dbReference type="Proteomes" id="UP000828390">
    <property type="component" value="Unassembled WGS sequence"/>
</dbReference>
<proteinExistence type="predicted"/>
<evidence type="ECO:0000259" key="7">
    <source>
        <dbReference type="Pfam" id="PF13882"/>
    </source>
</evidence>
<dbReference type="AlphaFoldDB" id="A0A9D4GP22"/>
<evidence type="ECO:0000256" key="4">
    <source>
        <dbReference type="ARBA" id="ARBA00023136"/>
    </source>
</evidence>
<evidence type="ECO:0000256" key="1">
    <source>
        <dbReference type="ARBA" id="ARBA00004167"/>
    </source>
</evidence>
<organism evidence="8 9">
    <name type="scientific">Dreissena polymorpha</name>
    <name type="common">Zebra mussel</name>
    <name type="synonym">Mytilus polymorpha</name>
    <dbReference type="NCBI Taxonomy" id="45954"/>
    <lineage>
        <taxon>Eukaryota</taxon>
        <taxon>Metazoa</taxon>
        <taxon>Spiralia</taxon>
        <taxon>Lophotrochozoa</taxon>
        <taxon>Mollusca</taxon>
        <taxon>Bivalvia</taxon>
        <taxon>Autobranchia</taxon>
        <taxon>Heteroconchia</taxon>
        <taxon>Euheterodonta</taxon>
        <taxon>Imparidentia</taxon>
        <taxon>Neoheterodontei</taxon>
        <taxon>Myida</taxon>
        <taxon>Dreissenoidea</taxon>
        <taxon>Dreissenidae</taxon>
        <taxon>Dreissena</taxon>
    </lineage>
</organism>
<evidence type="ECO:0000313" key="8">
    <source>
        <dbReference type="EMBL" id="KAH3818760.1"/>
    </source>
</evidence>
<reference evidence="8" key="2">
    <citation type="submission" date="2020-11" db="EMBL/GenBank/DDBJ databases">
        <authorList>
            <person name="McCartney M.A."/>
            <person name="Auch B."/>
            <person name="Kono T."/>
            <person name="Mallez S."/>
            <person name="Becker A."/>
            <person name="Gohl D.M."/>
            <person name="Silverstein K.A.T."/>
            <person name="Koren S."/>
            <person name="Bechman K.B."/>
            <person name="Herman A."/>
            <person name="Abrahante J.E."/>
            <person name="Garbe J."/>
        </authorList>
    </citation>
    <scope>NUCLEOTIDE SEQUENCE</scope>
    <source>
        <strain evidence="8">Duluth1</strain>
        <tissue evidence="8">Whole animal</tissue>
    </source>
</reference>
<keyword evidence="2 6" id="KW-0812">Transmembrane</keyword>
<comment type="subcellular location">
    <subcellularLocation>
        <location evidence="1">Membrane</location>
        <topology evidence="1">Single-pass membrane protein</topology>
    </subcellularLocation>
</comment>
<feature type="transmembrane region" description="Helical" evidence="6">
    <location>
        <begin position="52"/>
        <end position="73"/>
    </location>
</feature>
<feature type="domain" description="Neurofascin/L1/NrCAM C-terminal" evidence="7">
    <location>
        <begin position="74"/>
        <end position="161"/>
    </location>
</feature>
<comment type="caution">
    <text evidence="8">The sequence shown here is derived from an EMBL/GenBank/DDBJ whole genome shotgun (WGS) entry which is preliminary data.</text>
</comment>
<keyword evidence="3 6" id="KW-1133">Transmembrane helix</keyword>
<dbReference type="Pfam" id="PF13882">
    <property type="entry name" value="Bravo_FIGEY"/>
    <property type="match status" value="1"/>
</dbReference>
<gene>
    <name evidence="8" type="ORF">DPMN_120486</name>
</gene>
<dbReference type="EMBL" id="JAIWYP010000005">
    <property type="protein sequence ID" value="KAH3818760.1"/>
    <property type="molecule type" value="Genomic_DNA"/>
</dbReference>